<comment type="caution">
    <text evidence="1">The sequence shown here is derived from an EMBL/GenBank/DDBJ whole genome shotgun (WGS) entry which is preliminary data.</text>
</comment>
<accession>A0A252ANR8</accession>
<evidence type="ECO:0000313" key="2">
    <source>
        <dbReference type="Proteomes" id="UP000194641"/>
    </source>
</evidence>
<dbReference type="EMBL" id="JOPA01000036">
    <property type="protein sequence ID" value="OUI91441.1"/>
    <property type="molecule type" value="Genomic_DNA"/>
</dbReference>
<reference evidence="2" key="1">
    <citation type="submission" date="2014-06" db="EMBL/GenBank/DDBJ databases">
        <authorList>
            <person name="Winans N.J."/>
            <person name="Newell P.D."/>
            <person name="Douglas A.E."/>
        </authorList>
    </citation>
    <scope>NUCLEOTIDE SEQUENCE [LARGE SCALE GENOMIC DNA]</scope>
</reference>
<name>A0A252ANR8_9PROT</name>
<evidence type="ECO:0000313" key="1">
    <source>
        <dbReference type="EMBL" id="OUI91441.1"/>
    </source>
</evidence>
<protein>
    <submittedName>
        <fullName evidence="1">Uncharacterized protein</fullName>
    </submittedName>
</protein>
<gene>
    <name evidence="1" type="ORF">HK17_11665</name>
</gene>
<sequence>MRFVTGYANNAIWRGATFAVDILKLALVVFHLSRASDWDISAQKRPIRQPLARVTNFFDGIKICTARRREICGMKTHG</sequence>
<dbReference type="AlphaFoldDB" id="A0A252ANR8"/>
<organism evidence="1 2">
    <name type="scientific">Acetobacter indonesiensis</name>
    <dbReference type="NCBI Taxonomy" id="104101"/>
    <lineage>
        <taxon>Bacteria</taxon>
        <taxon>Pseudomonadati</taxon>
        <taxon>Pseudomonadota</taxon>
        <taxon>Alphaproteobacteria</taxon>
        <taxon>Acetobacterales</taxon>
        <taxon>Acetobacteraceae</taxon>
        <taxon>Acetobacter</taxon>
    </lineage>
</organism>
<proteinExistence type="predicted"/>
<dbReference type="Proteomes" id="UP000194641">
    <property type="component" value="Unassembled WGS sequence"/>
</dbReference>